<feature type="domain" description="DDE Tnp4" evidence="8">
    <location>
        <begin position="107"/>
        <end position="241"/>
    </location>
</feature>
<reference evidence="10" key="3">
    <citation type="submission" date="2019-08" db="EMBL/GenBank/DDBJ databases">
        <authorList>
            <consortium name="Photinus pyralis genome working group"/>
            <person name="Fallon T.R."/>
            <person name="Sander Lower S.E."/>
            <person name="Weng J.-K."/>
        </authorList>
    </citation>
    <scope>NUCLEOTIDE SEQUENCE</scope>
    <source>
        <strain evidence="10">1611_PpyrPB1</strain>
        <tissue evidence="10">Whole body</tissue>
    </source>
</reference>
<evidence type="ECO:0000259" key="8">
    <source>
        <dbReference type="Pfam" id="PF13359"/>
    </source>
</evidence>
<organism evidence="9">
    <name type="scientific">Photinus pyralis</name>
    <name type="common">Common eastern firefly</name>
    <name type="synonym">Lampyris pyralis</name>
    <dbReference type="NCBI Taxonomy" id="7054"/>
    <lineage>
        <taxon>Eukaryota</taxon>
        <taxon>Metazoa</taxon>
        <taxon>Ecdysozoa</taxon>
        <taxon>Arthropoda</taxon>
        <taxon>Hexapoda</taxon>
        <taxon>Insecta</taxon>
        <taxon>Pterygota</taxon>
        <taxon>Neoptera</taxon>
        <taxon>Endopterygota</taxon>
        <taxon>Coleoptera</taxon>
        <taxon>Polyphaga</taxon>
        <taxon>Elateriformia</taxon>
        <taxon>Elateroidea</taxon>
        <taxon>Lampyridae</taxon>
        <taxon>Lampyrinae</taxon>
        <taxon>Photinus</taxon>
    </lineage>
</organism>
<evidence type="ECO:0000313" key="10">
    <source>
        <dbReference type="EMBL" id="KAB0793944.1"/>
    </source>
</evidence>
<accession>A0A1Y1JW53</accession>
<dbReference type="EMBL" id="GEZM01099025">
    <property type="protein sequence ID" value="JAV53562.1"/>
    <property type="molecule type" value="Transcribed_RNA"/>
</dbReference>
<evidence type="ECO:0000256" key="6">
    <source>
        <dbReference type="ARBA" id="ARBA00022801"/>
    </source>
</evidence>
<keyword evidence="4" id="KW-0540">Nuclease</keyword>
<dbReference type="GO" id="GO:0046872">
    <property type="term" value="F:metal ion binding"/>
    <property type="evidence" value="ECO:0007669"/>
    <property type="project" value="UniProtKB-KW"/>
</dbReference>
<evidence type="ECO:0000256" key="1">
    <source>
        <dbReference type="ARBA" id="ARBA00001968"/>
    </source>
</evidence>
<dbReference type="PANTHER" id="PTHR22930">
    <property type="match status" value="1"/>
</dbReference>
<dbReference type="Pfam" id="PF13359">
    <property type="entry name" value="DDE_Tnp_4"/>
    <property type="match status" value="1"/>
</dbReference>
<sequence>MAEESAAKNDNSEVFSKQVIDHLRQFVNDPGLSDALHFFTTGEVGDREECILKIASALVGNAPQFIQFPTGGDLIDAQEKFYRLSQSVNEDFGFPNLIGVIDCERVKFVEKEEEGSIKVQFVCGPDLQFYNVLAAFTGQCGNVQIWHNSKLRAQLEHQESPDKCWLIGNSDYFQDPVIMCPIPEAKSEPEKLYNSSHGIVHKCIKRALYLLKKRFKCLDTVLHFNAQEVCAITIACCVLHNICMRHDDFNIDYQYLLLIADLDKNGHIEEVHAKENCSEHVVSK</sequence>
<evidence type="ECO:0000256" key="3">
    <source>
        <dbReference type="ARBA" id="ARBA00006958"/>
    </source>
</evidence>
<evidence type="ECO:0000256" key="7">
    <source>
        <dbReference type="ARBA" id="ARBA00023242"/>
    </source>
</evidence>
<dbReference type="GO" id="GO:0005634">
    <property type="term" value="C:nucleus"/>
    <property type="evidence" value="ECO:0007669"/>
    <property type="project" value="UniProtKB-SubCell"/>
</dbReference>
<reference evidence="10 11" key="2">
    <citation type="journal article" date="2018" name="Elife">
        <title>Firefly genomes illuminate parallel origins of bioluminescence in beetles.</title>
        <authorList>
            <person name="Fallon T.R."/>
            <person name="Lower S.E."/>
            <person name="Chang C.H."/>
            <person name="Bessho-Uehara M."/>
            <person name="Martin G.J."/>
            <person name="Bewick A.J."/>
            <person name="Behringer M."/>
            <person name="Debat H.J."/>
            <person name="Wong I."/>
            <person name="Day J.C."/>
            <person name="Suvorov A."/>
            <person name="Silva C.J."/>
            <person name="Stanger-Hall K.F."/>
            <person name="Hall D.W."/>
            <person name="Schmitz R.J."/>
            <person name="Nelson D.R."/>
            <person name="Lewis S.M."/>
            <person name="Shigenobu S."/>
            <person name="Bybee S.M."/>
            <person name="Larracuente A.M."/>
            <person name="Oba Y."/>
            <person name="Weng J.K."/>
        </authorList>
    </citation>
    <scope>NUCLEOTIDE SEQUENCE [LARGE SCALE GENOMIC DNA]</scope>
    <source>
        <strain evidence="10">1611_PpyrPB1</strain>
        <tissue evidence="10">Whole body</tissue>
    </source>
</reference>
<evidence type="ECO:0000256" key="4">
    <source>
        <dbReference type="ARBA" id="ARBA00022722"/>
    </source>
</evidence>
<evidence type="ECO:0000256" key="5">
    <source>
        <dbReference type="ARBA" id="ARBA00022723"/>
    </source>
</evidence>
<reference evidence="9" key="1">
    <citation type="journal article" date="2016" name="Sci. Rep.">
        <title>Molecular characterization of firefly nuptial gifts: a multi-omics approach sheds light on postcopulatory sexual selection.</title>
        <authorList>
            <person name="Al-Wathiqui N."/>
            <person name="Fallon T.R."/>
            <person name="South A."/>
            <person name="Weng J.K."/>
            <person name="Lewis S.M."/>
        </authorList>
    </citation>
    <scope>NUCLEOTIDE SEQUENCE</scope>
</reference>
<dbReference type="AlphaFoldDB" id="A0A1Y1JW53"/>
<comment type="subcellular location">
    <subcellularLocation>
        <location evidence="2">Nucleus</location>
    </subcellularLocation>
</comment>
<dbReference type="InterPro" id="IPR045249">
    <property type="entry name" value="HARBI1-like"/>
</dbReference>
<dbReference type="Proteomes" id="UP000327044">
    <property type="component" value="Unassembled WGS sequence"/>
</dbReference>
<name>A0A1Y1JW53_PHOPY</name>
<keyword evidence="6" id="KW-0378">Hydrolase</keyword>
<dbReference type="EMBL" id="VVIM01000009">
    <property type="protein sequence ID" value="KAB0793944.1"/>
    <property type="molecule type" value="Genomic_DNA"/>
</dbReference>
<gene>
    <name evidence="10" type="ORF">PPYR_13564</name>
</gene>
<keyword evidence="7" id="KW-0539">Nucleus</keyword>
<comment type="similarity">
    <text evidence="3">Belongs to the HARBI1 family.</text>
</comment>
<dbReference type="InterPro" id="IPR027806">
    <property type="entry name" value="HARBI1_dom"/>
</dbReference>
<comment type="cofactor">
    <cofactor evidence="1">
        <name>a divalent metal cation</name>
        <dbReference type="ChEBI" id="CHEBI:60240"/>
    </cofactor>
</comment>
<dbReference type="PANTHER" id="PTHR22930:SF267">
    <property type="entry name" value="NUCLEASE HARBI1-RELATED"/>
    <property type="match status" value="1"/>
</dbReference>
<evidence type="ECO:0000313" key="9">
    <source>
        <dbReference type="EMBL" id="JAV53562.1"/>
    </source>
</evidence>
<dbReference type="OrthoDB" id="6757066at2759"/>
<protein>
    <recommendedName>
        <fullName evidence="8">DDE Tnp4 domain-containing protein</fullName>
    </recommendedName>
</protein>
<dbReference type="GO" id="GO:0016787">
    <property type="term" value="F:hydrolase activity"/>
    <property type="evidence" value="ECO:0007669"/>
    <property type="project" value="UniProtKB-KW"/>
</dbReference>
<dbReference type="InParanoid" id="A0A1Y1JW53"/>
<keyword evidence="5" id="KW-0479">Metal-binding</keyword>
<keyword evidence="11" id="KW-1185">Reference proteome</keyword>
<evidence type="ECO:0000256" key="2">
    <source>
        <dbReference type="ARBA" id="ARBA00004123"/>
    </source>
</evidence>
<dbReference type="GO" id="GO:0004518">
    <property type="term" value="F:nuclease activity"/>
    <property type="evidence" value="ECO:0007669"/>
    <property type="project" value="UniProtKB-KW"/>
</dbReference>
<proteinExistence type="inferred from homology"/>
<evidence type="ECO:0000313" key="11">
    <source>
        <dbReference type="Proteomes" id="UP000327044"/>
    </source>
</evidence>